<dbReference type="EMBL" id="AMXN01000003">
    <property type="protein sequence ID" value="ELS61362.1"/>
    <property type="molecule type" value="Genomic_DNA"/>
</dbReference>
<evidence type="ECO:0000313" key="1">
    <source>
        <dbReference type="EMBL" id="ELS61362.1"/>
    </source>
</evidence>
<reference evidence="1 2" key="1">
    <citation type="journal article" date="2014" name="Syst. Appl. Microbiol.">
        <title>Genomic insights into the taxonomic status of the three subspecies of Bacillus subtilis.</title>
        <authorList>
            <person name="Yi H."/>
            <person name="Chun J."/>
            <person name="Cha C.J."/>
        </authorList>
    </citation>
    <scope>NUCLEOTIDE SEQUENCE [LARGE SCALE GENOMIC DNA]</scope>
    <source>
        <strain evidence="1 2">KCTC 13429</strain>
    </source>
</reference>
<organism evidence="1 2">
    <name type="scientific">Bacillus inaquosorum KCTC 13429</name>
    <dbReference type="NCBI Taxonomy" id="1236548"/>
    <lineage>
        <taxon>Bacteria</taxon>
        <taxon>Bacillati</taxon>
        <taxon>Bacillota</taxon>
        <taxon>Bacilli</taxon>
        <taxon>Bacillales</taxon>
        <taxon>Bacillaceae</taxon>
        <taxon>Bacillus</taxon>
    </lineage>
</organism>
<evidence type="ECO:0000313" key="2">
    <source>
        <dbReference type="Proteomes" id="UP000011182"/>
    </source>
</evidence>
<dbReference type="Pfam" id="PF13040">
    <property type="entry name" value="Fur_reg_FbpB"/>
    <property type="match status" value="1"/>
</dbReference>
<gene>
    <name evidence="1" type="ORF">BSI_17310</name>
</gene>
<sequence length="63" mass="8023">MFRYAYKFSELEKIKEYAEVRRVKKMRKRSFHELVMENKKELMTNTEYLNQLEEKLEQRFKQK</sequence>
<protein>
    <recommendedName>
        <fullName evidence="3">FbpB family small basic protein</fullName>
    </recommendedName>
</protein>
<comment type="caution">
    <text evidence="1">The sequence shown here is derived from an EMBL/GenBank/DDBJ whole genome shotgun (WGS) entry which is preliminary data.</text>
</comment>
<dbReference type="AlphaFoldDB" id="A0A9W5LIJ2"/>
<accession>A0A9W5LIJ2</accession>
<keyword evidence="2" id="KW-1185">Reference proteome</keyword>
<dbReference type="InterPro" id="IPR025004">
    <property type="entry name" value="SenN/SenS"/>
</dbReference>
<proteinExistence type="predicted"/>
<evidence type="ECO:0008006" key="3">
    <source>
        <dbReference type="Google" id="ProtNLM"/>
    </source>
</evidence>
<name>A0A9W5LIJ2_9BACI</name>
<dbReference type="Proteomes" id="UP000011182">
    <property type="component" value="Unassembled WGS sequence"/>
</dbReference>